<reference evidence="1 2" key="1">
    <citation type="submission" date="2019-06" db="EMBL/GenBank/DDBJ databases">
        <title>Sorghum-associated microbial communities from plants grown in Nebraska, USA.</title>
        <authorList>
            <person name="Schachtman D."/>
        </authorList>
    </citation>
    <scope>NUCLEOTIDE SEQUENCE [LARGE SCALE GENOMIC DNA]</scope>
    <source>
        <strain evidence="1 2">1209</strain>
    </source>
</reference>
<keyword evidence="2" id="KW-1185">Reference proteome</keyword>
<comment type="caution">
    <text evidence="1">The sequence shown here is derived from an EMBL/GenBank/DDBJ whole genome shotgun (WGS) entry which is preliminary data.</text>
</comment>
<accession>A0A561PTJ4</accession>
<dbReference type="Proteomes" id="UP000320811">
    <property type="component" value="Unassembled WGS sequence"/>
</dbReference>
<evidence type="ECO:0000313" key="1">
    <source>
        <dbReference type="EMBL" id="TWF41413.1"/>
    </source>
</evidence>
<organism evidence="1 2">
    <name type="scientific">Chitinophaga polysaccharea</name>
    <dbReference type="NCBI Taxonomy" id="1293035"/>
    <lineage>
        <taxon>Bacteria</taxon>
        <taxon>Pseudomonadati</taxon>
        <taxon>Bacteroidota</taxon>
        <taxon>Chitinophagia</taxon>
        <taxon>Chitinophagales</taxon>
        <taxon>Chitinophagaceae</taxon>
        <taxon>Chitinophaga</taxon>
    </lineage>
</organism>
<proteinExistence type="predicted"/>
<gene>
    <name evidence="1" type="ORF">FHW36_103217</name>
</gene>
<dbReference type="EMBL" id="VIWO01000003">
    <property type="protein sequence ID" value="TWF41413.1"/>
    <property type="molecule type" value="Genomic_DNA"/>
</dbReference>
<name>A0A561PTJ4_9BACT</name>
<evidence type="ECO:0000313" key="2">
    <source>
        <dbReference type="Proteomes" id="UP000320811"/>
    </source>
</evidence>
<protein>
    <submittedName>
        <fullName evidence="1">Uncharacterized protein</fullName>
    </submittedName>
</protein>
<sequence>MVLWGKLLVNSEIPTLSAALINRKSNIFKCFKIFLAFLKIFISTWFLYLNFSNTLFPFLVIRLRNLNHAHNMIIKRFQLLCRYP</sequence>
<dbReference type="AlphaFoldDB" id="A0A561PTJ4"/>